<keyword evidence="2 5" id="KW-0812">Transmembrane</keyword>
<feature type="domain" description="Major facilitator superfamily (MFS) profile" evidence="6">
    <location>
        <begin position="9"/>
        <end position="82"/>
    </location>
</feature>
<dbReference type="Pfam" id="PF07690">
    <property type="entry name" value="MFS_1"/>
    <property type="match status" value="1"/>
</dbReference>
<dbReference type="GO" id="GO:0022857">
    <property type="term" value="F:transmembrane transporter activity"/>
    <property type="evidence" value="ECO:0007669"/>
    <property type="project" value="InterPro"/>
</dbReference>
<dbReference type="GO" id="GO:0005886">
    <property type="term" value="C:plasma membrane"/>
    <property type="evidence" value="ECO:0007669"/>
    <property type="project" value="UniProtKB-SubCell"/>
</dbReference>
<dbReference type="SUPFAM" id="SSF103473">
    <property type="entry name" value="MFS general substrate transporter"/>
    <property type="match status" value="1"/>
</dbReference>
<evidence type="ECO:0000313" key="8">
    <source>
        <dbReference type="Proteomes" id="UP000503011"/>
    </source>
</evidence>
<evidence type="ECO:0000256" key="3">
    <source>
        <dbReference type="ARBA" id="ARBA00022989"/>
    </source>
</evidence>
<comment type="subcellular location">
    <subcellularLocation>
        <location evidence="1">Cell membrane</location>
        <topology evidence="1">Multi-pass membrane protein</topology>
    </subcellularLocation>
</comment>
<feature type="transmembrane region" description="Helical" evidence="5">
    <location>
        <begin position="12"/>
        <end position="34"/>
    </location>
</feature>
<dbReference type="PROSITE" id="PS50850">
    <property type="entry name" value="MFS"/>
    <property type="match status" value="1"/>
</dbReference>
<reference evidence="7 8" key="2">
    <citation type="submission" date="2020-03" db="EMBL/GenBank/DDBJ databases">
        <authorList>
            <person name="Ichikawa N."/>
            <person name="Kimura A."/>
            <person name="Kitahashi Y."/>
            <person name="Uohara A."/>
        </authorList>
    </citation>
    <scope>NUCLEOTIDE SEQUENCE [LARGE SCALE GENOMIC DNA]</scope>
    <source>
        <strain evidence="7 8">NBRC 105367</strain>
    </source>
</reference>
<gene>
    <name evidence="7" type="ORF">Psuf_085830</name>
</gene>
<evidence type="ECO:0000259" key="6">
    <source>
        <dbReference type="PROSITE" id="PS50850"/>
    </source>
</evidence>
<evidence type="ECO:0000313" key="7">
    <source>
        <dbReference type="EMBL" id="BCB91270.1"/>
    </source>
</evidence>
<dbReference type="EMBL" id="AP022871">
    <property type="protein sequence ID" value="BCB91270.1"/>
    <property type="molecule type" value="Genomic_DNA"/>
</dbReference>
<accession>A0A6F8YYL1</accession>
<evidence type="ECO:0000256" key="4">
    <source>
        <dbReference type="ARBA" id="ARBA00023136"/>
    </source>
</evidence>
<dbReference type="Proteomes" id="UP000503011">
    <property type="component" value="Chromosome"/>
</dbReference>
<dbReference type="AlphaFoldDB" id="A0A6F8YYL1"/>
<sequence length="82" mass="8768">MAEGSRRVRIGLILVAQSTQNLTIGAIALFLPLIRDDIQMSFSQAGSLAVAATLVYAFMQIPAGYLGDRFGQSGCSSSDWWG</sequence>
<keyword evidence="3 5" id="KW-1133">Transmembrane helix</keyword>
<protein>
    <recommendedName>
        <fullName evidence="6">Major facilitator superfamily (MFS) profile domain-containing protein</fullName>
    </recommendedName>
</protein>
<dbReference type="InterPro" id="IPR011701">
    <property type="entry name" value="MFS"/>
</dbReference>
<name>A0A6F8YYL1_9ACTN</name>
<proteinExistence type="predicted"/>
<keyword evidence="8" id="KW-1185">Reference proteome</keyword>
<evidence type="ECO:0000256" key="5">
    <source>
        <dbReference type="SAM" id="Phobius"/>
    </source>
</evidence>
<organism evidence="7 8">
    <name type="scientific">Phytohabitans suffuscus</name>
    <dbReference type="NCBI Taxonomy" id="624315"/>
    <lineage>
        <taxon>Bacteria</taxon>
        <taxon>Bacillati</taxon>
        <taxon>Actinomycetota</taxon>
        <taxon>Actinomycetes</taxon>
        <taxon>Micromonosporales</taxon>
        <taxon>Micromonosporaceae</taxon>
    </lineage>
</organism>
<dbReference type="InterPro" id="IPR036259">
    <property type="entry name" value="MFS_trans_sf"/>
</dbReference>
<dbReference type="InterPro" id="IPR020846">
    <property type="entry name" value="MFS_dom"/>
</dbReference>
<evidence type="ECO:0000256" key="1">
    <source>
        <dbReference type="ARBA" id="ARBA00004651"/>
    </source>
</evidence>
<evidence type="ECO:0000256" key="2">
    <source>
        <dbReference type="ARBA" id="ARBA00022692"/>
    </source>
</evidence>
<dbReference type="KEGG" id="psuu:Psuf_085830"/>
<reference evidence="7 8" key="1">
    <citation type="submission" date="2020-03" db="EMBL/GenBank/DDBJ databases">
        <title>Whole genome shotgun sequence of Phytohabitans suffuscus NBRC 105367.</title>
        <authorList>
            <person name="Komaki H."/>
            <person name="Tamura T."/>
        </authorList>
    </citation>
    <scope>NUCLEOTIDE SEQUENCE [LARGE SCALE GENOMIC DNA]</scope>
    <source>
        <strain evidence="7 8">NBRC 105367</strain>
    </source>
</reference>
<feature type="transmembrane region" description="Helical" evidence="5">
    <location>
        <begin position="40"/>
        <end position="59"/>
    </location>
</feature>
<keyword evidence="4 5" id="KW-0472">Membrane</keyword>
<dbReference type="Gene3D" id="1.20.1250.20">
    <property type="entry name" value="MFS general substrate transporter like domains"/>
    <property type="match status" value="1"/>
</dbReference>